<name>A0ABP3GQV7_9ALTE</name>
<comment type="caution">
    <text evidence="1">The sequence shown here is derived from an EMBL/GenBank/DDBJ whole genome shotgun (WGS) entry which is preliminary data.</text>
</comment>
<gene>
    <name evidence="1" type="ORF">GCM10009092_16280</name>
</gene>
<dbReference type="Proteomes" id="UP001501757">
    <property type="component" value="Unassembled WGS sequence"/>
</dbReference>
<dbReference type="RefSeq" id="WP_343843951.1">
    <property type="nucleotide sequence ID" value="NZ_BAAAEI010000006.1"/>
</dbReference>
<evidence type="ECO:0000313" key="2">
    <source>
        <dbReference type="Proteomes" id="UP001501757"/>
    </source>
</evidence>
<evidence type="ECO:0000313" key="1">
    <source>
        <dbReference type="EMBL" id="GAA0352666.1"/>
    </source>
</evidence>
<sequence>MKLKLKKLTLMQLSNDMEVVPQALTRDIAGGQKAMSHHTGCGMCEETSRYCVSKERTCLLTRLDCEPTFQCPPSIEPMGNNAVPNRPHTCYC</sequence>
<reference evidence="2" key="1">
    <citation type="journal article" date="2019" name="Int. J. Syst. Evol. Microbiol.">
        <title>The Global Catalogue of Microorganisms (GCM) 10K type strain sequencing project: providing services to taxonomists for standard genome sequencing and annotation.</title>
        <authorList>
            <consortium name="The Broad Institute Genomics Platform"/>
            <consortium name="The Broad Institute Genome Sequencing Center for Infectious Disease"/>
            <person name="Wu L."/>
            <person name="Ma J."/>
        </authorList>
    </citation>
    <scope>NUCLEOTIDE SEQUENCE [LARGE SCALE GENOMIC DNA]</scope>
    <source>
        <strain evidence="2">JCM 13378</strain>
    </source>
</reference>
<keyword evidence="2" id="KW-1185">Reference proteome</keyword>
<organism evidence="1 2">
    <name type="scientific">Bowmanella denitrificans</name>
    <dbReference type="NCBI Taxonomy" id="366582"/>
    <lineage>
        <taxon>Bacteria</taxon>
        <taxon>Pseudomonadati</taxon>
        <taxon>Pseudomonadota</taxon>
        <taxon>Gammaproteobacteria</taxon>
        <taxon>Alteromonadales</taxon>
        <taxon>Alteromonadaceae</taxon>
        <taxon>Bowmanella</taxon>
    </lineage>
</organism>
<protein>
    <submittedName>
        <fullName evidence="1">Uncharacterized protein</fullName>
    </submittedName>
</protein>
<dbReference type="EMBL" id="BAAAEI010000006">
    <property type="protein sequence ID" value="GAA0352666.1"/>
    <property type="molecule type" value="Genomic_DNA"/>
</dbReference>
<proteinExistence type="predicted"/>
<accession>A0ABP3GQV7</accession>